<proteinExistence type="inferred from homology"/>
<feature type="repeat" description="WD" evidence="4">
    <location>
        <begin position="351"/>
        <end position="392"/>
    </location>
</feature>
<dbReference type="STRING" id="42251.A0A2T7A2R9"/>
<dbReference type="InterPro" id="IPR020472">
    <property type="entry name" value="WD40_PAC1"/>
</dbReference>
<dbReference type="PROSITE" id="PS50294">
    <property type="entry name" value="WD_REPEATS_REGION"/>
    <property type="match status" value="2"/>
</dbReference>
<dbReference type="Proteomes" id="UP000244722">
    <property type="component" value="Unassembled WGS sequence"/>
</dbReference>
<dbReference type="PANTHER" id="PTHR19842:SF2">
    <property type="entry name" value="WD REPEAT PROTEIN (AFU_ORTHOLOGUE AFUA_5G04300)"/>
    <property type="match status" value="1"/>
</dbReference>
<protein>
    <submittedName>
        <fullName evidence="6">WD40-repeat-containing domain protein</fullName>
    </submittedName>
</protein>
<sequence>MEETKKQATPDPPRPNQFAGSIKGDAYGDAKNLSGGVFEKHDPVHDWYRTEIELALKNSAKRRADDKSNPSLAPTIPNNPEAVPDKRTPEELNLASHLGNKKRPYMSKHARDFVRHMGNWDGFSNHDGRVLHVSFTPEEVDIVFKTLSQEFSEDPLAPTLGDLSTVSANTWFGILNTKLKGPEAEKFVKFLETKVIPKIIVKGRTAKDLLSFFQDCVYLEPDAGFIKLSTNSAREAVKCVSSSPPLIRLRQEVGYGVRTGRRDLSSSIRKAKAACMKYLKPQASFTGGSSDIIDICWSPNGRQFALASTTLNDIYNRPGNLMLGNIDKMEVKLLDGHKTPRPIEQRDPTLDNQMRSTVTGVAFSNDGSLLYSSSYDATIKIWESQEGFLLDSADLSGPVVKMSLSKPHNVIAGSTQNGWLELFRTDDHGETHIAKFQQSGELYASALIWADRINSNWLLAAYDTTAENRGKGLCAIYDASTGKQLSTIRPSTGRHFDMFLHQEAKVLVTGVSSSATSVIRIYDVTLSSKTGRGPQINMCDTADCPQKDINVVTMSPCARFITTSGTDNSTIVWDRRHLRDPLTQLWHGDTLMPVTPDTNLEAEDTGITFAQWCPHDGYLYTGGSDGVVKVWDVRRADSLARNLPALDAQIMSGEFSPDFDKLFLGSASGKATLFSMEVRKGEGLDEFSADMSGIIPDIDPDDGSVSQQVDNDGDQDMDWHDSEGDDDY</sequence>
<evidence type="ECO:0000256" key="2">
    <source>
        <dbReference type="ARBA" id="ARBA00022574"/>
    </source>
</evidence>
<feature type="region of interest" description="Disordered" evidence="5">
    <location>
        <begin position="59"/>
        <end position="88"/>
    </location>
</feature>
<organism evidence="6 7">
    <name type="scientific">Tuber borchii</name>
    <name type="common">White truffle</name>
    <dbReference type="NCBI Taxonomy" id="42251"/>
    <lineage>
        <taxon>Eukaryota</taxon>
        <taxon>Fungi</taxon>
        <taxon>Dikarya</taxon>
        <taxon>Ascomycota</taxon>
        <taxon>Pezizomycotina</taxon>
        <taxon>Pezizomycetes</taxon>
        <taxon>Pezizales</taxon>
        <taxon>Tuberaceae</taxon>
        <taxon>Tuber</taxon>
    </lineage>
</organism>
<gene>
    <name evidence="6" type="ORF">B9Z19DRAFT_1062100</name>
</gene>
<dbReference type="InterPro" id="IPR001680">
    <property type="entry name" value="WD40_rpt"/>
</dbReference>
<keyword evidence="3" id="KW-0677">Repeat</keyword>
<comment type="similarity">
    <text evidence="1">Belongs to the WD repeat LST8 family.</text>
</comment>
<dbReference type="SUPFAM" id="SSF50978">
    <property type="entry name" value="WD40 repeat-like"/>
    <property type="match status" value="1"/>
</dbReference>
<dbReference type="EMBL" id="NESQ01000034">
    <property type="protein sequence ID" value="PUU82036.1"/>
    <property type="molecule type" value="Genomic_DNA"/>
</dbReference>
<dbReference type="PRINTS" id="PR00320">
    <property type="entry name" value="GPROTEINBRPT"/>
</dbReference>
<dbReference type="GO" id="GO:0031931">
    <property type="term" value="C:TORC1 complex"/>
    <property type="evidence" value="ECO:0007669"/>
    <property type="project" value="InterPro"/>
</dbReference>
<feature type="repeat" description="WD" evidence="4">
    <location>
        <begin position="600"/>
        <end position="641"/>
    </location>
</feature>
<dbReference type="InterPro" id="IPR015943">
    <property type="entry name" value="WD40/YVTN_repeat-like_dom_sf"/>
</dbReference>
<dbReference type="GO" id="GO:0031932">
    <property type="term" value="C:TORC2 complex"/>
    <property type="evidence" value="ECO:0007669"/>
    <property type="project" value="InterPro"/>
</dbReference>
<evidence type="ECO:0000256" key="1">
    <source>
        <dbReference type="ARBA" id="ARBA00009890"/>
    </source>
</evidence>
<dbReference type="SMART" id="SM00320">
    <property type="entry name" value="WD40"/>
    <property type="match status" value="6"/>
</dbReference>
<dbReference type="PROSITE" id="PS00678">
    <property type="entry name" value="WD_REPEATS_1"/>
    <property type="match status" value="1"/>
</dbReference>
<dbReference type="InterPro" id="IPR037588">
    <property type="entry name" value="MLST8"/>
</dbReference>
<dbReference type="PANTHER" id="PTHR19842">
    <property type="entry name" value="G BETA-LIKE PROTEIN GBL"/>
    <property type="match status" value="1"/>
</dbReference>
<feature type="compositionally biased region" description="Polar residues" evidence="5">
    <location>
        <begin position="69"/>
        <end position="78"/>
    </location>
</feature>
<dbReference type="AlphaFoldDB" id="A0A2T7A2R9"/>
<evidence type="ECO:0000256" key="4">
    <source>
        <dbReference type="PROSITE-ProRule" id="PRU00221"/>
    </source>
</evidence>
<dbReference type="InterPro" id="IPR019775">
    <property type="entry name" value="WD40_repeat_CS"/>
</dbReference>
<reference evidence="6 7" key="1">
    <citation type="submission" date="2017-04" db="EMBL/GenBank/DDBJ databases">
        <title>Draft genome sequence of Tuber borchii Vittad., a whitish edible truffle.</title>
        <authorList>
            <consortium name="DOE Joint Genome Institute"/>
            <person name="Murat C."/>
            <person name="Kuo A."/>
            <person name="Barry K.W."/>
            <person name="Clum A."/>
            <person name="Dockter R.B."/>
            <person name="Fauchery L."/>
            <person name="Iotti M."/>
            <person name="Kohler A."/>
            <person name="Labutti K."/>
            <person name="Lindquist E.A."/>
            <person name="Lipzen A."/>
            <person name="Ohm R.A."/>
            <person name="Wang M."/>
            <person name="Grigoriev I.V."/>
            <person name="Zambonelli A."/>
            <person name="Martin F.M."/>
        </authorList>
    </citation>
    <scope>NUCLEOTIDE SEQUENCE [LARGE SCALE GENOMIC DNA]</scope>
    <source>
        <strain evidence="6 7">Tbo3840</strain>
    </source>
</reference>
<evidence type="ECO:0000256" key="3">
    <source>
        <dbReference type="ARBA" id="ARBA00022737"/>
    </source>
</evidence>
<feature type="region of interest" description="Disordered" evidence="5">
    <location>
        <begin position="691"/>
        <end position="728"/>
    </location>
</feature>
<keyword evidence="7" id="KW-1185">Reference proteome</keyword>
<dbReference type="GO" id="GO:0032956">
    <property type="term" value="P:regulation of actin cytoskeleton organization"/>
    <property type="evidence" value="ECO:0007669"/>
    <property type="project" value="TreeGrafter"/>
</dbReference>
<dbReference type="InterPro" id="IPR036322">
    <property type="entry name" value="WD40_repeat_dom_sf"/>
</dbReference>
<comment type="caution">
    <text evidence="6">The sequence shown here is derived from an EMBL/GenBank/DDBJ whole genome shotgun (WGS) entry which is preliminary data.</text>
</comment>
<dbReference type="Pfam" id="PF00400">
    <property type="entry name" value="WD40"/>
    <property type="match status" value="2"/>
</dbReference>
<evidence type="ECO:0000256" key="5">
    <source>
        <dbReference type="SAM" id="MobiDB-lite"/>
    </source>
</evidence>
<dbReference type="OrthoDB" id="10248252at2759"/>
<evidence type="ECO:0000313" key="6">
    <source>
        <dbReference type="EMBL" id="PUU82036.1"/>
    </source>
</evidence>
<feature type="region of interest" description="Disordered" evidence="5">
    <location>
        <begin position="1"/>
        <end position="40"/>
    </location>
</feature>
<dbReference type="GO" id="GO:0031929">
    <property type="term" value="P:TOR signaling"/>
    <property type="evidence" value="ECO:0007669"/>
    <property type="project" value="InterPro"/>
</dbReference>
<name>A0A2T7A2R9_TUBBO</name>
<keyword evidence="2 4" id="KW-0853">WD repeat</keyword>
<dbReference type="Gene3D" id="2.130.10.10">
    <property type="entry name" value="YVTN repeat-like/Quinoprotein amine dehydrogenase"/>
    <property type="match status" value="1"/>
</dbReference>
<dbReference type="PROSITE" id="PS50082">
    <property type="entry name" value="WD_REPEATS_2"/>
    <property type="match status" value="2"/>
</dbReference>
<evidence type="ECO:0000313" key="7">
    <source>
        <dbReference type="Proteomes" id="UP000244722"/>
    </source>
</evidence>
<accession>A0A2T7A2R9</accession>